<evidence type="ECO:0000259" key="1">
    <source>
        <dbReference type="PROSITE" id="PS50238"/>
    </source>
</evidence>
<dbReference type="STRING" id="7757.ENSPMAP00000006096"/>
<dbReference type="Ensembl" id="ENSPMAT00000006125.1">
    <property type="protein sequence ID" value="ENSPMAP00000006096.1"/>
    <property type="gene ID" value="ENSPMAG00000005526.1"/>
</dbReference>
<name>S4RLL0_PETMA</name>
<protein>
    <recommendedName>
        <fullName evidence="1">Rho-GAP domain-containing protein</fullName>
    </recommendedName>
</protein>
<reference evidence="2" key="1">
    <citation type="submission" date="2025-08" db="UniProtKB">
        <authorList>
            <consortium name="Ensembl"/>
        </authorList>
    </citation>
    <scope>IDENTIFICATION</scope>
</reference>
<dbReference type="GeneTree" id="ENSGT00940000160758"/>
<organism evidence="2">
    <name type="scientific">Petromyzon marinus</name>
    <name type="common">Sea lamprey</name>
    <dbReference type="NCBI Taxonomy" id="7757"/>
    <lineage>
        <taxon>Eukaryota</taxon>
        <taxon>Metazoa</taxon>
        <taxon>Chordata</taxon>
        <taxon>Craniata</taxon>
        <taxon>Vertebrata</taxon>
        <taxon>Cyclostomata</taxon>
        <taxon>Hyperoartia</taxon>
        <taxon>Petromyzontiformes</taxon>
        <taxon>Petromyzontidae</taxon>
        <taxon>Petromyzon</taxon>
    </lineage>
</organism>
<dbReference type="PROSITE" id="PS50238">
    <property type="entry name" value="RHOGAP"/>
    <property type="match status" value="1"/>
</dbReference>
<sequence length="200" mass="22862">LKEKSNGEDLPLVMRETVAYLKENGLKTEGLFQRSVNVQLIKEVQQKYNLGKPVRFDEYNKEDVRVAAVTLKTFLRELPEPLLTLQLYHKILALHRVETSLRITRIKEMLQTIPALNYNVLKFLMCFLNTVLDESIHNKTSARNLGFVFGPNLVWPRDGGHSLDRALPIIAFAELLFEFHGCIFSPPAAAAEKKQEEGEL</sequence>
<dbReference type="HOGENOM" id="CLU_015883_3_0_1"/>
<accession>S4RLL0</accession>
<evidence type="ECO:0000313" key="2">
    <source>
        <dbReference type="Ensembl" id="ENSPMAP00000006096.1"/>
    </source>
</evidence>
<dbReference type="Gene3D" id="1.10.555.10">
    <property type="entry name" value="Rho GTPase activation protein"/>
    <property type="match status" value="1"/>
</dbReference>
<dbReference type="Pfam" id="PF00620">
    <property type="entry name" value="RhoGAP"/>
    <property type="match status" value="1"/>
</dbReference>
<dbReference type="GO" id="GO:0005737">
    <property type="term" value="C:cytoplasm"/>
    <property type="evidence" value="ECO:0007669"/>
    <property type="project" value="TreeGrafter"/>
</dbReference>
<dbReference type="GO" id="GO:0007264">
    <property type="term" value="P:small GTPase-mediated signal transduction"/>
    <property type="evidence" value="ECO:0007669"/>
    <property type="project" value="TreeGrafter"/>
</dbReference>
<dbReference type="PANTHER" id="PTHR45808:SF4">
    <property type="entry name" value="RHO GTPASE-ACTIVATING PROTEIN 8"/>
    <property type="match status" value="1"/>
</dbReference>
<feature type="domain" description="Rho-GAP" evidence="1">
    <location>
        <begin position="1"/>
        <end position="184"/>
    </location>
</feature>
<dbReference type="InterPro" id="IPR008936">
    <property type="entry name" value="Rho_GTPase_activation_prot"/>
</dbReference>
<dbReference type="OMA" id="TKRCSHI"/>
<proteinExistence type="predicted"/>
<dbReference type="InterPro" id="IPR000198">
    <property type="entry name" value="RhoGAP_dom"/>
</dbReference>
<dbReference type="GO" id="GO:0005096">
    <property type="term" value="F:GTPase activator activity"/>
    <property type="evidence" value="ECO:0007669"/>
    <property type="project" value="TreeGrafter"/>
</dbReference>
<reference evidence="2" key="2">
    <citation type="submission" date="2025-09" db="UniProtKB">
        <authorList>
            <consortium name="Ensembl"/>
        </authorList>
    </citation>
    <scope>IDENTIFICATION</scope>
</reference>
<dbReference type="SMART" id="SM00324">
    <property type="entry name" value="RhoGAP"/>
    <property type="match status" value="1"/>
</dbReference>
<dbReference type="AlphaFoldDB" id="S4RLL0"/>
<dbReference type="PANTHER" id="PTHR45808">
    <property type="entry name" value="RHO GTPASE-ACTIVATING PROTEIN 68F"/>
    <property type="match status" value="1"/>
</dbReference>
<dbReference type="SUPFAM" id="SSF48350">
    <property type="entry name" value="GTPase activation domain, GAP"/>
    <property type="match status" value="1"/>
</dbReference>
<dbReference type="GO" id="GO:2001136">
    <property type="term" value="P:negative regulation of endocytic recycling"/>
    <property type="evidence" value="ECO:0007669"/>
    <property type="project" value="TreeGrafter"/>
</dbReference>